<gene>
    <name evidence="3" type="ordered locus">Plav_1149</name>
</gene>
<dbReference type="InterPro" id="IPR002821">
    <property type="entry name" value="Hydantoinase_A"/>
</dbReference>
<dbReference type="GO" id="GO:0005829">
    <property type="term" value="C:cytosol"/>
    <property type="evidence" value="ECO:0007669"/>
    <property type="project" value="TreeGrafter"/>
</dbReference>
<dbReference type="Pfam" id="PF01968">
    <property type="entry name" value="Hydantoinase_A"/>
    <property type="match status" value="1"/>
</dbReference>
<dbReference type="Pfam" id="PF05378">
    <property type="entry name" value="Hydant_A_N"/>
    <property type="match status" value="1"/>
</dbReference>
<dbReference type="eggNOG" id="COG0145">
    <property type="taxonomic scope" value="Bacteria"/>
</dbReference>
<evidence type="ECO:0000259" key="2">
    <source>
        <dbReference type="Pfam" id="PF05378"/>
    </source>
</evidence>
<name>A7HS87_PARL1</name>
<accession>A7HS87</accession>
<dbReference type="HOGENOM" id="CLU_002157_1_2_5"/>
<sequence>MGLLVSIDNGGTLTDVCATDGMSTIHAKTITTPHDLTECFVKCLEALSEKISGEVDLPKLVGAIDYIRYSTTQGTNAIVQRKGPRIGLLTDDDALLSGAMNAAPALFEAFVGDCIRVVSPAAASSATSELVMAVSKLVSSGASRIVIAFSGAEAVAHEKAAKRALYRAFPRHLLGAVPLLFSTELTRIGTVEQRVWTSVVNAFLHPAMETFLYNAENKLREHRARKPLLIFRNDGNSTRVAKTVAIKTYSSGPQGGVVGGEVLLKHYGIPAAVSIDIGGTTTDIAVFDDATVAVADAGHIEGAPVSIPLSAVESIGAGGGSIIRAEGGEILVGPESVGSAPGPACFARGGTSATMTDAFLALGILDPHSYFGGRMVLDRERAARAIMAHVGDPLGLPLADAAEAMAAAYHGKIAATLKSWAGENPDATLLAFGGAGPMSACGVAEMAGLKTVLIPKFAAVFSAYGIAFSDIEHSYMAELVRDSDGAIARAKADLAEQARRGMLAEGFDLEECRLDYAVLTKNGSGYTRAKLNGQLDRANIETWLELRVTKPIDKIALGGTESSETRKATPSGIRKGTSDLPLFRLEELLPGDWHDGPCLVEEAFFTTHVRQGWRFVVSGNGDLFLKR</sequence>
<dbReference type="STRING" id="402881.Plav_1149"/>
<organism evidence="3 4">
    <name type="scientific">Parvibaculum lavamentivorans (strain DS-1 / DSM 13023 / NCIMB 13966)</name>
    <dbReference type="NCBI Taxonomy" id="402881"/>
    <lineage>
        <taxon>Bacteria</taxon>
        <taxon>Pseudomonadati</taxon>
        <taxon>Pseudomonadota</taxon>
        <taxon>Alphaproteobacteria</taxon>
        <taxon>Hyphomicrobiales</taxon>
        <taxon>Parvibaculaceae</taxon>
        <taxon>Parvibaculum</taxon>
    </lineage>
</organism>
<dbReference type="RefSeq" id="WP_012110035.1">
    <property type="nucleotide sequence ID" value="NC_009719.1"/>
</dbReference>
<dbReference type="Proteomes" id="UP000006377">
    <property type="component" value="Chromosome"/>
</dbReference>
<dbReference type="GO" id="GO:0006749">
    <property type="term" value="P:glutathione metabolic process"/>
    <property type="evidence" value="ECO:0007669"/>
    <property type="project" value="TreeGrafter"/>
</dbReference>
<dbReference type="InterPro" id="IPR008040">
    <property type="entry name" value="Hydant_A_N"/>
</dbReference>
<dbReference type="AlphaFoldDB" id="A7HS87"/>
<dbReference type="OrthoDB" id="9814788at2"/>
<feature type="domain" description="Hydantoinase/oxoprolinase N-terminal" evidence="2">
    <location>
        <begin position="5"/>
        <end position="108"/>
    </location>
</feature>
<dbReference type="KEGG" id="pla:Plav_1149"/>
<keyword evidence="4" id="KW-1185">Reference proteome</keyword>
<dbReference type="EMBL" id="CP000774">
    <property type="protein sequence ID" value="ABS62770.1"/>
    <property type="molecule type" value="Genomic_DNA"/>
</dbReference>
<dbReference type="InterPro" id="IPR045079">
    <property type="entry name" value="Oxoprolinase-like"/>
</dbReference>
<evidence type="ECO:0000313" key="3">
    <source>
        <dbReference type="EMBL" id="ABS62770.1"/>
    </source>
</evidence>
<dbReference type="PANTHER" id="PTHR11365:SF23">
    <property type="entry name" value="HYPOTHETICAL 5-OXOPROLINASE (EUROFUNG)-RELATED"/>
    <property type="match status" value="1"/>
</dbReference>
<reference evidence="3 4" key="1">
    <citation type="journal article" date="2011" name="Stand. Genomic Sci.">
        <title>Complete genome sequence of Parvibaculum lavamentivorans type strain (DS-1(T)).</title>
        <authorList>
            <person name="Schleheck D."/>
            <person name="Weiss M."/>
            <person name="Pitluck S."/>
            <person name="Bruce D."/>
            <person name="Land M.L."/>
            <person name="Han S."/>
            <person name="Saunders E."/>
            <person name="Tapia R."/>
            <person name="Detter C."/>
            <person name="Brettin T."/>
            <person name="Han J."/>
            <person name="Woyke T."/>
            <person name="Goodwin L."/>
            <person name="Pennacchio L."/>
            <person name="Nolan M."/>
            <person name="Cook A.M."/>
            <person name="Kjelleberg S."/>
            <person name="Thomas T."/>
        </authorList>
    </citation>
    <scope>NUCLEOTIDE SEQUENCE [LARGE SCALE GENOMIC DNA]</scope>
    <source>
        <strain evidence="4">DS-1 / DSM 13023 / NCIMB 13966</strain>
    </source>
</reference>
<dbReference type="GO" id="GO:0017168">
    <property type="term" value="F:5-oxoprolinase (ATP-hydrolyzing) activity"/>
    <property type="evidence" value="ECO:0007669"/>
    <property type="project" value="TreeGrafter"/>
</dbReference>
<protein>
    <submittedName>
        <fullName evidence="3">Hydantoinase/oxoprolinase</fullName>
    </submittedName>
</protein>
<proteinExistence type="predicted"/>
<dbReference type="PANTHER" id="PTHR11365">
    <property type="entry name" value="5-OXOPROLINASE RELATED"/>
    <property type="match status" value="1"/>
</dbReference>
<evidence type="ECO:0000259" key="1">
    <source>
        <dbReference type="Pfam" id="PF01968"/>
    </source>
</evidence>
<feature type="domain" description="Hydantoinase A/oxoprolinase" evidence="1">
    <location>
        <begin position="194"/>
        <end position="473"/>
    </location>
</feature>
<evidence type="ECO:0000313" key="4">
    <source>
        <dbReference type="Proteomes" id="UP000006377"/>
    </source>
</evidence>